<reference evidence="3 4" key="1">
    <citation type="submission" date="2017-04" db="EMBL/GenBank/DDBJ databases">
        <title>Novel microbial lineages endemic to geothermal iron-oxide mats fill important gaps in the evolutionary history of Archaea.</title>
        <authorList>
            <person name="Jay Z.J."/>
            <person name="Beam J.P."/>
            <person name="Dlakic M."/>
            <person name="Rusch D.B."/>
            <person name="Kozubal M.A."/>
            <person name="Inskeep W.P."/>
        </authorList>
    </citation>
    <scope>NUCLEOTIDE SEQUENCE [LARGE SCALE GENOMIC DNA]</scope>
    <source>
        <strain evidence="3">OSP_D</strain>
    </source>
</reference>
<feature type="compositionally biased region" description="Polar residues" evidence="1">
    <location>
        <begin position="125"/>
        <end position="134"/>
    </location>
</feature>
<feature type="region of interest" description="Disordered" evidence="1">
    <location>
        <begin position="125"/>
        <end position="181"/>
    </location>
</feature>
<evidence type="ECO:0000256" key="1">
    <source>
        <dbReference type="SAM" id="MobiDB-lite"/>
    </source>
</evidence>
<feature type="compositionally biased region" description="Low complexity" evidence="1">
    <location>
        <begin position="160"/>
        <end position="181"/>
    </location>
</feature>
<feature type="transmembrane region" description="Helical" evidence="2">
    <location>
        <begin position="101"/>
        <end position="118"/>
    </location>
</feature>
<evidence type="ECO:0000313" key="3">
    <source>
        <dbReference type="EMBL" id="PSN87772.1"/>
    </source>
</evidence>
<accession>A0A2R6AN36</accession>
<dbReference type="AlphaFoldDB" id="A0A2R6AN36"/>
<feature type="non-terminal residue" evidence="3">
    <location>
        <position position="181"/>
    </location>
</feature>
<name>A0A2R6AN36_9ARCH</name>
<proteinExistence type="predicted"/>
<dbReference type="Proteomes" id="UP000240322">
    <property type="component" value="Unassembled WGS sequence"/>
</dbReference>
<keyword evidence="2" id="KW-0472">Membrane</keyword>
<dbReference type="EMBL" id="NEXE01000146">
    <property type="protein sequence ID" value="PSN87772.1"/>
    <property type="molecule type" value="Genomic_DNA"/>
</dbReference>
<evidence type="ECO:0000313" key="4">
    <source>
        <dbReference type="Proteomes" id="UP000240322"/>
    </source>
</evidence>
<keyword evidence="2" id="KW-0812">Transmembrane</keyword>
<sequence length="181" mass="19877">MEEAEPPSYQRILDDYLVSGGGDGCGTPHTALTRVLRKLRAHIPLKTWAALSATGEVEAAILTYLAHTPPGNRATVAEYIETHYPAVLAQVYAQYVFGPKWWVSATLLALAPILYSYYQNSQRTPRYCVSSSPGYTGADRRGESEATPNPHTEPNPPHTTPTQPHNPRQTPNPTQPTQPNT</sequence>
<keyword evidence="2" id="KW-1133">Transmembrane helix</keyword>
<gene>
    <name evidence="3" type="ORF">B9Q03_10080</name>
</gene>
<protein>
    <submittedName>
        <fullName evidence="3">Uncharacterized protein</fullName>
    </submittedName>
</protein>
<organism evidence="3 4">
    <name type="scientific">Candidatus Marsarchaeota G2 archaeon OSP_D</name>
    <dbReference type="NCBI Taxonomy" id="1978157"/>
    <lineage>
        <taxon>Archaea</taxon>
        <taxon>Candidatus Marsarchaeota</taxon>
        <taxon>Candidatus Marsarchaeota group 2</taxon>
    </lineage>
</organism>
<evidence type="ECO:0000256" key="2">
    <source>
        <dbReference type="SAM" id="Phobius"/>
    </source>
</evidence>
<comment type="caution">
    <text evidence="3">The sequence shown here is derived from an EMBL/GenBank/DDBJ whole genome shotgun (WGS) entry which is preliminary data.</text>
</comment>